<feature type="chain" id="PRO_5045401952" evidence="1">
    <location>
        <begin position="20"/>
        <end position="189"/>
    </location>
</feature>
<dbReference type="RefSeq" id="WP_203000092.1">
    <property type="nucleotide sequence ID" value="NZ_JAEMEF010000005.1"/>
</dbReference>
<comment type="caution">
    <text evidence="2">The sequence shown here is derived from an EMBL/GenBank/DDBJ whole genome shotgun (WGS) entry which is preliminary data.</text>
</comment>
<organism evidence="2 3">
    <name type="scientific">Olleya sediminilitoris</name>
    <dbReference type="NCBI Taxonomy" id="2795739"/>
    <lineage>
        <taxon>Bacteria</taxon>
        <taxon>Pseudomonadati</taxon>
        <taxon>Bacteroidota</taxon>
        <taxon>Flavobacteriia</taxon>
        <taxon>Flavobacteriales</taxon>
        <taxon>Flavobacteriaceae</taxon>
    </lineage>
</organism>
<proteinExistence type="predicted"/>
<name>A0ABS1WKS8_9FLAO</name>
<gene>
    <name evidence="2" type="ORF">JAO71_07935</name>
</gene>
<feature type="signal peptide" evidence="1">
    <location>
        <begin position="1"/>
        <end position="19"/>
    </location>
</feature>
<dbReference type="EMBL" id="JAEMEF010000005">
    <property type="protein sequence ID" value="MBL7559732.1"/>
    <property type="molecule type" value="Genomic_DNA"/>
</dbReference>
<protein>
    <submittedName>
        <fullName evidence="2">Uncharacterized protein</fullName>
    </submittedName>
</protein>
<reference evidence="2 3" key="1">
    <citation type="submission" date="2020-12" db="EMBL/GenBank/DDBJ databases">
        <title>Olleya sediminilitoris sp. nov., isolated from a tidal flat.</title>
        <authorList>
            <person name="Park S."/>
            <person name="Yoon J.-H."/>
        </authorList>
    </citation>
    <scope>NUCLEOTIDE SEQUENCE [LARGE SCALE GENOMIC DNA]</scope>
    <source>
        <strain evidence="2 3">YSTF-M6</strain>
    </source>
</reference>
<evidence type="ECO:0000313" key="3">
    <source>
        <dbReference type="Proteomes" id="UP000605013"/>
    </source>
</evidence>
<sequence length="189" mass="22150">MKNLCVLFCFLFLGNTIIAQTKFEKESRLSVHMVPDQAKQFVYQLLASKQVKWYHEIHETGQSIEAKTKYQNKKYSIEFNMDGSLQDIEVETHKDDISVKTYANITNVLETKFDKHWIKKIQIQYIGSKEALLTFFKSGHPNNITTNYEIVLKGKTKNDKALYEYLFNEEGTLKSTKTIIFRNTDNIQF</sequence>
<keyword evidence="1" id="KW-0732">Signal</keyword>
<evidence type="ECO:0000313" key="2">
    <source>
        <dbReference type="EMBL" id="MBL7559732.1"/>
    </source>
</evidence>
<dbReference type="Proteomes" id="UP000605013">
    <property type="component" value="Unassembled WGS sequence"/>
</dbReference>
<accession>A0ABS1WKS8</accession>
<dbReference type="SUPFAM" id="SSF160574">
    <property type="entry name" value="BT0923-like"/>
    <property type="match status" value="1"/>
</dbReference>
<evidence type="ECO:0000256" key="1">
    <source>
        <dbReference type="SAM" id="SignalP"/>
    </source>
</evidence>
<keyword evidence="3" id="KW-1185">Reference proteome</keyword>